<evidence type="ECO:0000313" key="7">
    <source>
        <dbReference type="EMBL" id="KKK93871.1"/>
    </source>
</evidence>
<name>A0A0F9CB03_9ZZZZ</name>
<evidence type="ECO:0000256" key="4">
    <source>
        <dbReference type="ARBA" id="ARBA00022989"/>
    </source>
</evidence>
<evidence type="ECO:0008006" key="8">
    <source>
        <dbReference type="Google" id="ProtNLM"/>
    </source>
</evidence>
<dbReference type="PANTHER" id="PTHR43370">
    <property type="entry name" value="SUGAR ABC TRANSPORTER INTEGRAL MEMBRANE PROTEIN-RELATED"/>
    <property type="match status" value="1"/>
</dbReference>
<keyword evidence="5 6" id="KW-0472">Membrane</keyword>
<dbReference type="InterPro" id="IPR001851">
    <property type="entry name" value="ABC_transp_permease"/>
</dbReference>
<keyword evidence="3 6" id="KW-0812">Transmembrane</keyword>
<evidence type="ECO:0000256" key="6">
    <source>
        <dbReference type="SAM" id="Phobius"/>
    </source>
</evidence>
<dbReference type="PANTHER" id="PTHR43370:SF1">
    <property type="entry name" value="GUANOSINE ABC TRANSPORTER PERMEASE PROTEIN NUPQ"/>
    <property type="match status" value="1"/>
</dbReference>
<reference evidence="7" key="1">
    <citation type="journal article" date="2015" name="Nature">
        <title>Complex archaea that bridge the gap between prokaryotes and eukaryotes.</title>
        <authorList>
            <person name="Spang A."/>
            <person name="Saw J.H."/>
            <person name="Jorgensen S.L."/>
            <person name="Zaremba-Niedzwiedzka K."/>
            <person name="Martijn J."/>
            <person name="Lind A.E."/>
            <person name="van Eijk R."/>
            <person name="Schleper C."/>
            <person name="Guy L."/>
            <person name="Ettema T.J."/>
        </authorList>
    </citation>
    <scope>NUCLEOTIDE SEQUENCE</scope>
</reference>
<evidence type="ECO:0000256" key="3">
    <source>
        <dbReference type="ARBA" id="ARBA00022692"/>
    </source>
</evidence>
<evidence type="ECO:0000256" key="5">
    <source>
        <dbReference type="ARBA" id="ARBA00023136"/>
    </source>
</evidence>
<feature type="transmembrane region" description="Helical" evidence="6">
    <location>
        <begin position="62"/>
        <end position="83"/>
    </location>
</feature>
<keyword evidence="2" id="KW-1003">Cell membrane</keyword>
<feature type="non-terminal residue" evidence="7">
    <location>
        <position position="337"/>
    </location>
</feature>
<organism evidence="7">
    <name type="scientific">marine sediment metagenome</name>
    <dbReference type="NCBI Taxonomy" id="412755"/>
    <lineage>
        <taxon>unclassified sequences</taxon>
        <taxon>metagenomes</taxon>
        <taxon>ecological metagenomes</taxon>
    </lineage>
</organism>
<evidence type="ECO:0000256" key="2">
    <source>
        <dbReference type="ARBA" id="ARBA00022475"/>
    </source>
</evidence>
<gene>
    <name evidence="7" type="ORF">LCGC14_2688540</name>
</gene>
<feature type="transmembrane region" description="Helical" evidence="6">
    <location>
        <begin position="118"/>
        <end position="138"/>
    </location>
</feature>
<comment type="caution">
    <text evidence="7">The sequence shown here is derived from an EMBL/GenBank/DDBJ whole genome shotgun (WGS) entry which is preliminary data.</text>
</comment>
<evidence type="ECO:0000256" key="1">
    <source>
        <dbReference type="ARBA" id="ARBA00004651"/>
    </source>
</evidence>
<feature type="transmembrane region" description="Helical" evidence="6">
    <location>
        <begin position="38"/>
        <end position="55"/>
    </location>
</feature>
<accession>A0A0F9CB03</accession>
<feature type="transmembrane region" description="Helical" evidence="6">
    <location>
        <begin position="311"/>
        <end position="335"/>
    </location>
</feature>
<comment type="subcellular location">
    <subcellularLocation>
        <location evidence="1">Cell membrane</location>
        <topology evidence="1">Multi-pass membrane protein</topology>
    </subcellularLocation>
</comment>
<dbReference type="EMBL" id="LAZR01047588">
    <property type="protein sequence ID" value="KKK93871.1"/>
    <property type="molecule type" value="Genomic_DNA"/>
</dbReference>
<feature type="transmembrane region" description="Helical" evidence="6">
    <location>
        <begin position="89"/>
        <end position="111"/>
    </location>
</feature>
<feature type="transmembrane region" description="Helical" evidence="6">
    <location>
        <begin position="230"/>
        <end position="247"/>
    </location>
</feature>
<sequence length="337" mass="36270">MILNLLLIRFSFNFPKGEAVSLLGFGDLGKISMFTGRSIRILGILGLTSSLLPLIKRFNKFVNLSFFTTSFTAVSSIILWAAVGSVFDIVGLLGLSLRLSTPIVLGALSGILCERTGVVNIAIEGMMLTAACIGFTASLYLNNIWIGLLCAVLSGGAMAFLHAFLSITMLTDQIVSGTVINILAIGLTGFIRRTFLVNARLSRTAILPIIEAPFFSKIPILGEIVFSNQPIVFIMMGLVIFITIMLFRTRWGLRTRSIGENPEAADTVGINVFKMRYTNVILGGMVAGLAGAWFSLETTGSFDDLMTNGKGFIALAAMIFGKWHPVGAFIGGLIFGF</sequence>
<feature type="transmembrane region" description="Helical" evidence="6">
    <location>
        <begin position="174"/>
        <end position="191"/>
    </location>
</feature>
<dbReference type="GO" id="GO:0005886">
    <property type="term" value="C:plasma membrane"/>
    <property type="evidence" value="ECO:0007669"/>
    <property type="project" value="UniProtKB-SubCell"/>
</dbReference>
<keyword evidence="4 6" id="KW-1133">Transmembrane helix</keyword>
<dbReference type="AlphaFoldDB" id="A0A0F9CB03"/>
<dbReference type="GO" id="GO:0022857">
    <property type="term" value="F:transmembrane transporter activity"/>
    <property type="evidence" value="ECO:0007669"/>
    <property type="project" value="InterPro"/>
</dbReference>
<feature type="transmembrane region" description="Helical" evidence="6">
    <location>
        <begin position="277"/>
        <end position="296"/>
    </location>
</feature>
<feature type="transmembrane region" description="Helical" evidence="6">
    <location>
        <begin position="144"/>
        <end position="167"/>
    </location>
</feature>
<dbReference type="CDD" id="cd06580">
    <property type="entry name" value="TM_PBP1_transp_TpRbsC_like"/>
    <property type="match status" value="1"/>
</dbReference>
<dbReference type="Pfam" id="PF02653">
    <property type="entry name" value="BPD_transp_2"/>
    <property type="match status" value="1"/>
</dbReference>
<protein>
    <recommendedName>
        <fullName evidence="8">ABC transporter permease</fullName>
    </recommendedName>
</protein>
<proteinExistence type="predicted"/>